<accession>A0ABQ3F1R4</accession>
<keyword evidence="2" id="KW-0560">Oxidoreductase</keyword>
<reference evidence="4" key="1">
    <citation type="journal article" date="2019" name="Int. J. Syst. Evol. Microbiol.">
        <title>The Global Catalogue of Microorganisms (GCM) 10K type strain sequencing project: providing services to taxonomists for standard genome sequencing and annotation.</title>
        <authorList>
            <consortium name="The Broad Institute Genomics Platform"/>
            <consortium name="The Broad Institute Genome Sequencing Center for Infectious Disease"/>
            <person name="Wu L."/>
            <person name="Ma J."/>
        </authorList>
    </citation>
    <scope>NUCLEOTIDE SEQUENCE [LARGE SCALE GENOMIC DNA]</scope>
    <source>
        <strain evidence="4">JCM 4738</strain>
    </source>
</reference>
<gene>
    <name evidence="3" type="ORF">GCM10010347_61650</name>
</gene>
<dbReference type="Pfam" id="PF13561">
    <property type="entry name" value="adh_short_C2"/>
    <property type="match status" value="1"/>
</dbReference>
<dbReference type="PRINTS" id="PR00080">
    <property type="entry name" value="SDRFAMILY"/>
</dbReference>
<dbReference type="PANTHER" id="PTHR24321">
    <property type="entry name" value="DEHYDROGENASES, SHORT CHAIN"/>
    <property type="match status" value="1"/>
</dbReference>
<dbReference type="EMBL" id="BMVP01000021">
    <property type="protein sequence ID" value="GHB82374.1"/>
    <property type="molecule type" value="Genomic_DNA"/>
</dbReference>
<dbReference type="PRINTS" id="PR00081">
    <property type="entry name" value="GDHRDH"/>
</dbReference>
<evidence type="ECO:0000313" key="4">
    <source>
        <dbReference type="Proteomes" id="UP000642673"/>
    </source>
</evidence>
<keyword evidence="4" id="KW-1185">Reference proteome</keyword>
<dbReference type="CDD" id="cd05233">
    <property type="entry name" value="SDR_c"/>
    <property type="match status" value="1"/>
</dbReference>
<dbReference type="Gene3D" id="3.40.50.720">
    <property type="entry name" value="NAD(P)-binding Rossmann-like Domain"/>
    <property type="match status" value="1"/>
</dbReference>
<dbReference type="PANTHER" id="PTHR24321:SF11">
    <property type="entry name" value="BLR0893 PROTEIN"/>
    <property type="match status" value="1"/>
</dbReference>
<protein>
    <submittedName>
        <fullName evidence="3">2,5-dichloro-2,5-cyclohexadiene-1,4-diol dehydrogenase</fullName>
    </submittedName>
</protein>
<name>A0ABQ3F1R4_9ACTN</name>
<dbReference type="NCBIfam" id="NF005559">
    <property type="entry name" value="PRK07231.1"/>
    <property type="match status" value="1"/>
</dbReference>
<dbReference type="SUPFAM" id="SSF51735">
    <property type="entry name" value="NAD(P)-binding Rossmann-fold domains"/>
    <property type="match status" value="1"/>
</dbReference>
<dbReference type="InterPro" id="IPR002347">
    <property type="entry name" value="SDR_fam"/>
</dbReference>
<sequence length="272" mass="28516">MTAWFQPAYPLLLSAFMSGDIGVLIGKSALITGASAGIGAAAARVFCREGAAVTLVARREAQLAALTEELRAAGHRAQYVVADVAKSEDVARAVAAAVDTYGRLDAAFNNAGYGVEPKPMHLLDEDAYDTTMDTNVRGVWNCMRHEIRAMLLTGGGAIVNNSSTAGLVATPVSAPYIASKHAVIGMTKAAATEYAPHGIRVNAIAPGSTRSEMIDTWLKSNPEMEDVLLQAAPLPRIADPAEIAEAAVWLCSDRASFVVGTTLSVDGGWTTR</sequence>
<evidence type="ECO:0000256" key="1">
    <source>
        <dbReference type="ARBA" id="ARBA00006484"/>
    </source>
</evidence>
<organism evidence="3 4">
    <name type="scientific">Streptomyces cirratus</name>
    <dbReference type="NCBI Taxonomy" id="68187"/>
    <lineage>
        <taxon>Bacteria</taxon>
        <taxon>Bacillati</taxon>
        <taxon>Actinomycetota</taxon>
        <taxon>Actinomycetes</taxon>
        <taxon>Kitasatosporales</taxon>
        <taxon>Streptomycetaceae</taxon>
        <taxon>Streptomyces</taxon>
    </lineage>
</organism>
<comment type="caution">
    <text evidence="3">The sequence shown here is derived from an EMBL/GenBank/DDBJ whole genome shotgun (WGS) entry which is preliminary data.</text>
</comment>
<proteinExistence type="inferred from homology"/>
<dbReference type="Proteomes" id="UP000642673">
    <property type="component" value="Unassembled WGS sequence"/>
</dbReference>
<evidence type="ECO:0000313" key="3">
    <source>
        <dbReference type="EMBL" id="GHB82374.1"/>
    </source>
</evidence>
<evidence type="ECO:0000256" key="2">
    <source>
        <dbReference type="ARBA" id="ARBA00023002"/>
    </source>
</evidence>
<comment type="similarity">
    <text evidence="1">Belongs to the short-chain dehydrogenases/reductases (SDR) family.</text>
</comment>
<dbReference type="InterPro" id="IPR036291">
    <property type="entry name" value="NAD(P)-bd_dom_sf"/>
</dbReference>